<evidence type="ECO:0000313" key="2">
    <source>
        <dbReference type="Proteomes" id="UP001596114"/>
    </source>
</evidence>
<sequence length="248" mass="27768">MNAQWHDAPIAPAVDAGARLQPFDWARVTSDLDAQGWALLEGVLSPPECRALARLYANDDAFRSRVVMERHGFGRGEYRYFSYPLPDLVADLRATAYPLLAPLANRWSATMGSDVRYPATHAEFLARCHAAGQWRPTPLLLQYGTGDYNCLHQDLYGEHVFPLQLAVLLSAPERDFSGGEFVLTEQRPRMQSRPQVVPLRQGDAVVFAVHQRPVSGTRGSYRVNQRHGVSRVHTGQRHTLGIIFHDAT</sequence>
<protein>
    <submittedName>
        <fullName evidence="1">2OG-Fe(II) oxygenase</fullName>
    </submittedName>
</protein>
<dbReference type="Gene3D" id="2.60.120.620">
    <property type="entry name" value="q2cbj1_9rhob like domain"/>
    <property type="match status" value="1"/>
</dbReference>
<comment type="caution">
    <text evidence="1">The sequence shown here is derived from an EMBL/GenBank/DDBJ whole genome shotgun (WGS) entry which is preliminary data.</text>
</comment>
<name>A0ABW0QN63_9GAMM</name>
<dbReference type="EMBL" id="JBHSNF010000002">
    <property type="protein sequence ID" value="MFC5525938.1"/>
    <property type="molecule type" value="Genomic_DNA"/>
</dbReference>
<dbReference type="Pfam" id="PF09859">
    <property type="entry name" value="Oxygenase-NA"/>
    <property type="match status" value="1"/>
</dbReference>
<evidence type="ECO:0000313" key="1">
    <source>
        <dbReference type="EMBL" id="MFC5525938.1"/>
    </source>
</evidence>
<accession>A0ABW0QN63</accession>
<keyword evidence="2" id="KW-1185">Reference proteome</keyword>
<organism evidence="1 2">
    <name type="scientific">Rhodanobacter ginsengisoli</name>
    <dbReference type="NCBI Taxonomy" id="418646"/>
    <lineage>
        <taxon>Bacteria</taxon>
        <taxon>Pseudomonadati</taxon>
        <taxon>Pseudomonadota</taxon>
        <taxon>Gammaproteobacteria</taxon>
        <taxon>Lysobacterales</taxon>
        <taxon>Rhodanobacteraceae</taxon>
        <taxon>Rhodanobacter</taxon>
    </lineage>
</organism>
<gene>
    <name evidence="1" type="ORF">ACFPPA_09310</name>
</gene>
<dbReference type="InterPro" id="IPR018655">
    <property type="entry name" value="DUF2086"/>
</dbReference>
<dbReference type="Proteomes" id="UP001596114">
    <property type="component" value="Unassembled WGS sequence"/>
</dbReference>
<reference evidence="2" key="1">
    <citation type="journal article" date="2019" name="Int. J. Syst. Evol. Microbiol.">
        <title>The Global Catalogue of Microorganisms (GCM) 10K type strain sequencing project: providing services to taxonomists for standard genome sequencing and annotation.</title>
        <authorList>
            <consortium name="The Broad Institute Genomics Platform"/>
            <consortium name="The Broad Institute Genome Sequencing Center for Infectious Disease"/>
            <person name="Wu L."/>
            <person name="Ma J."/>
        </authorList>
    </citation>
    <scope>NUCLEOTIDE SEQUENCE [LARGE SCALE GENOMIC DNA]</scope>
    <source>
        <strain evidence="2">CGMCC 1.16619</strain>
    </source>
</reference>
<proteinExistence type="predicted"/>
<dbReference type="RefSeq" id="WP_377319496.1">
    <property type="nucleotide sequence ID" value="NZ_JBHSNF010000002.1"/>
</dbReference>